<feature type="compositionally biased region" description="Basic and acidic residues" evidence="1">
    <location>
        <begin position="55"/>
        <end position="71"/>
    </location>
</feature>
<evidence type="ECO:0008006" key="4">
    <source>
        <dbReference type="Google" id="ProtNLM"/>
    </source>
</evidence>
<evidence type="ECO:0000313" key="3">
    <source>
        <dbReference type="Proteomes" id="UP000695562"/>
    </source>
</evidence>
<keyword evidence="3" id="KW-1185">Reference proteome</keyword>
<name>A0A8J4PWR5_9MYCE</name>
<evidence type="ECO:0000256" key="1">
    <source>
        <dbReference type="SAM" id="MobiDB-lite"/>
    </source>
</evidence>
<dbReference type="OrthoDB" id="20199at2759"/>
<organism evidence="2 3">
    <name type="scientific">Polysphondylium violaceum</name>
    <dbReference type="NCBI Taxonomy" id="133409"/>
    <lineage>
        <taxon>Eukaryota</taxon>
        <taxon>Amoebozoa</taxon>
        <taxon>Evosea</taxon>
        <taxon>Eumycetozoa</taxon>
        <taxon>Dictyostelia</taxon>
        <taxon>Dictyosteliales</taxon>
        <taxon>Dictyosteliaceae</taxon>
        <taxon>Polysphondylium</taxon>
    </lineage>
</organism>
<dbReference type="EMBL" id="AJWJ01000138">
    <property type="protein sequence ID" value="KAF2074615.1"/>
    <property type="molecule type" value="Genomic_DNA"/>
</dbReference>
<sequence length="353" mass="41221">MMKRFITNVLVPQHTTCLFNLSLSSYTTTRLATSAVAIKSKKEHTYSNKQKKYNNKKDNHNINSNNDDKNQRPPQPQQQSPLHQTPRVKEEKKEDFIYKYGSKIESEQEIGKELLGFIQDRFKIDTSSTTNTEDFILAFTNFNSSITASGQLNLAANQKLMYFGKLCLGKTIQDSSSFQFEEDIHRLEFRRSVESSFFLRKRFVSLGLDQFVRFNLKKQQIKNIEYYQNHYYYQSMVKFLGALYLEFGYIKTSLFIHQFLLEQPTKPLESILLDMPNYTLIKRFAMYKLEHPIIETSAHLPLYETTIKSGRTVLQTGFGLTRDDSKYSCMELLNQQTNTLGETLSLILRKTKN</sequence>
<gene>
    <name evidence="2" type="ORF">CYY_004085</name>
</gene>
<protein>
    <recommendedName>
        <fullName evidence="4">RNase III domain-containing protein</fullName>
    </recommendedName>
</protein>
<dbReference type="Proteomes" id="UP000695562">
    <property type="component" value="Unassembled WGS sequence"/>
</dbReference>
<proteinExistence type="predicted"/>
<evidence type="ECO:0000313" key="2">
    <source>
        <dbReference type="EMBL" id="KAF2074615.1"/>
    </source>
</evidence>
<reference evidence="2" key="1">
    <citation type="submission" date="2020-01" db="EMBL/GenBank/DDBJ databases">
        <title>Development of genomics and gene disruption for Polysphondylium violaceum indicates a role for the polyketide synthase stlB in stalk morphogenesis.</title>
        <authorList>
            <person name="Narita B."/>
            <person name="Kawabe Y."/>
            <person name="Kin K."/>
            <person name="Saito T."/>
            <person name="Gibbs R."/>
            <person name="Kuspa A."/>
            <person name="Muzny D."/>
            <person name="Queller D."/>
            <person name="Richards S."/>
            <person name="Strassman J."/>
            <person name="Sucgang R."/>
            <person name="Worley K."/>
            <person name="Schaap P."/>
        </authorList>
    </citation>
    <scope>NUCLEOTIDE SEQUENCE</scope>
    <source>
        <strain evidence="2">QSvi11</strain>
    </source>
</reference>
<accession>A0A8J4PWR5</accession>
<feature type="region of interest" description="Disordered" evidence="1">
    <location>
        <begin position="42"/>
        <end position="93"/>
    </location>
</feature>
<dbReference type="AlphaFoldDB" id="A0A8J4PWR5"/>
<comment type="caution">
    <text evidence="2">The sequence shown here is derived from an EMBL/GenBank/DDBJ whole genome shotgun (WGS) entry which is preliminary data.</text>
</comment>